<keyword evidence="1" id="KW-0862">Zinc</keyword>
<feature type="domain" description="RING-type" evidence="2">
    <location>
        <begin position="6"/>
        <end position="69"/>
    </location>
</feature>
<dbReference type="PROSITE" id="PS50089">
    <property type="entry name" value="ZF_RING_2"/>
    <property type="match status" value="1"/>
</dbReference>
<reference evidence="3 4" key="1">
    <citation type="journal article" date="2008" name="Nature">
        <title>The Phaeodactylum genome reveals the evolutionary history of diatom genomes.</title>
        <authorList>
            <person name="Bowler C."/>
            <person name="Allen A.E."/>
            <person name="Badger J.H."/>
            <person name="Grimwood J."/>
            <person name="Jabbari K."/>
            <person name="Kuo A."/>
            <person name="Maheswari U."/>
            <person name="Martens C."/>
            <person name="Maumus F."/>
            <person name="Otillar R.P."/>
            <person name="Rayko E."/>
            <person name="Salamov A."/>
            <person name="Vandepoele K."/>
            <person name="Beszteri B."/>
            <person name="Gruber A."/>
            <person name="Heijde M."/>
            <person name="Katinka M."/>
            <person name="Mock T."/>
            <person name="Valentin K."/>
            <person name="Verret F."/>
            <person name="Berges J.A."/>
            <person name="Brownlee C."/>
            <person name="Cadoret J.P."/>
            <person name="Chiovitti A."/>
            <person name="Choi C.J."/>
            <person name="Coesel S."/>
            <person name="De Martino A."/>
            <person name="Detter J.C."/>
            <person name="Durkin C."/>
            <person name="Falciatore A."/>
            <person name="Fournet J."/>
            <person name="Haruta M."/>
            <person name="Huysman M.J."/>
            <person name="Jenkins B.D."/>
            <person name="Jiroutova K."/>
            <person name="Jorgensen R.E."/>
            <person name="Joubert Y."/>
            <person name="Kaplan A."/>
            <person name="Kroger N."/>
            <person name="Kroth P.G."/>
            <person name="La Roche J."/>
            <person name="Lindquist E."/>
            <person name="Lommer M."/>
            <person name="Martin-Jezequel V."/>
            <person name="Lopez P.J."/>
            <person name="Lucas S."/>
            <person name="Mangogna M."/>
            <person name="McGinnis K."/>
            <person name="Medlin L.K."/>
            <person name="Montsant A."/>
            <person name="Oudot-Le Secq M.P."/>
            <person name="Napoli C."/>
            <person name="Obornik M."/>
            <person name="Parker M.S."/>
            <person name="Petit J.L."/>
            <person name="Porcel B.M."/>
            <person name="Poulsen N."/>
            <person name="Robison M."/>
            <person name="Rychlewski L."/>
            <person name="Rynearson T.A."/>
            <person name="Schmutz J."/>
            <person name="Shapiro H."/>
            <person name="Siaut M."/>
            <person name="Stanley M."/>
            <person name="Sussman M.R."/>
            <person name="Taylor A.R."/>
            <person name="Vardi A."/>
            <person name="von Dassow P."/>
            <person name="Vyverman W."/>
            <person name="Willis A."/>
            <person name="Wyrwicz L.S."/>
            <person name="Rokhsar D.S."/>
            <person name="Weissenbach J."/>
            <person name="Armbrust E.V."/>
            <person name="Green B.R."/>
            <person name="Van de Peer Y."/>
            <person name="Grigoriev I.V."/>
        </authorList>
    </citation>
    <scope>NUCLEOTIDE SEQUENCE [LARGE SCALE GENOMIC DNA]</scope>
    <source>
        <strain evidence="3 4">CCAP 1055/1</strain>
    </source>
</reference>
<dbReference type="InterPro" id="IPR013083">
    <property type="entry name" value="Znf_RING/FYVE/PHD"/>
</dbReference>
<dbReference type="InterPro" id="IPR001841">
    <property type="entry name" value="Znf_RING"/>
</dbReference>
<sequence>MMADDCPICCEPFSQADHAYPLHCPTPTCAFNFCCNCVTSIQKSAADGYQEASDGSRQLKVQVQCPQCRGSSTSNNAIVPAVLLMRQASELEAVVSTKDSDLSATELATKHQFCQSWSLRDLKDALETLETYHYEIGKNIGRSSLATLDWESWAHALPEQASGNNMSCLPSCMTGDGAKHPSSVEIDPSLFLGLDEFVTRDEQVFVHNLLTSGDVQGLVQAAQILQSILQLAQSGTATIQSASTKTPVQLQSLRERFPLPARMPRSVNLPVYDPMAKYKLLKFDNKNTLEIASLHHGAGKLGLRKRDVVTHLEGEAILDYDAFVSMLQAYYEQDPETSLALVVNADKETAQALQRRSQTIICASTRRL</sequence>
<evidence type="ECO:0000259" key="2">
    <source>
        <dbReference type="PROSITE" id="PS50089"/>
    </source>
</evidence>
<dbReference type="InParanoid" id="B7GCQ2"/>
<reference evidence="4" key="2">
    <citation type="submission" date="2008-08" db="EMBL/GenBank/DDBJ databases">
        <authorList>
            <consortium name="Diatom Consortium"/>
            <person name="Grigoriev I."/>
            <person name="Grimwood J."/>
            <person name="Kuo A."/>
            <person name="Otillar R.P."/>
            <person name="Salamov A."/>
            <person name="Detter J.C."/>
            <person name="Lindquist E."/>
            <person name="Shapiro H."/>
            <person name="Lucas S."/>
            <person name="Glavina del Rio T."/>
            <person name="Pitluck S."/>
            <person name="Rokhsar D."/>
            <person name="Bowler C."/>
        </authorList>
    </citation>
    <scope>GENOME REANNOTATION</scope>
    <source>
        <strain evidence="4">CCAP 1055/1</strain>
    </source>
</reference>
<dbReference type="Gene3D" id="3.30.40.10">
    <property type="entry name" value="Zinc/RING finger domain, C3HC4 (zinc finger)"/>
    <property type="match status" value="1"/>
</dbReference>
<dbReference type="OrthoDB" id="47310at2759"/>
<accession>B7GCQ2</accession>
<dbReference type="SUPFAM" id="SSF57850">
    <property type="entry name" value="RING/U-box"/>
    <property type="match status" value="1"/>
</dbReference>
<dbReference type="PaxDb" id="2850-Phatr50037"/>
<dbReference type="GO" id="GO:0008270">
    <property type="term" value="F:zinc ion binding"/>
    <property type="evidence" value="ECO:0007669"/>
    <property type="project" value="UniProtKB-KW"/>
</dbReference>
<organism evidence="3 4">
    <name type="scientific">Phaeodactylum tricornutum (strain CCAP 1055/1)</name>
    <dbReference type="NCBI Taxonomy" id="556484"/>
    <lineage>
        <taxon>Eukaryota</taxon>
        <taxon>Sar</taxon>
        <taxon>Stramenopiles</taxon>
        <taxon>Ochrophyta</taxon>
        <taxon>Bacillariophyta</taxon>
        <taxon>Bacillariophyceae</taxon>
        <taxon>Bacillariophycidae</taxon>
        <taxon>Naviculales</taxon>
        <taxon>Phaeodactylaceae</taxon>
        <taxon>Phaeodactylum</taxon>
    </lineage>
</organism>
<evidence type="ECO:0000313" key="3">
    <source>
        <dbReference type="EMBL" id="EEC43578.1"/>
    </source>
</evidence>
<proteinExistence type="predicted"/>
<gene>
    <name evidence="3" type="ORF">PHATRDRAFT_50037</name>
</gene>
<dbReference type="Proteomes" id="UP000000759">
    <property type="component" value="Chromosome 26"/>
</dbReference>
<keyword evidence="1" id="KW-0863">Zinc-finger</keyword>
<evidence type="ECO:0000313" key="4">
    <source>
        <dbReference type="Proteomes" id="UP000000759"/>
    </source>
</evidence>
<evidence type="ECO:0000256" key="1">
    <source>
        <dbReference type="PROSITE-ProRule" id="PRU00175"/>
    </source>
</evidence>
<dbReference type="HOGENOM" id="CLU_564433_0_0_1"/>
<protein>
    <recommendedName>
        <fullName evidence="2">RING-type domain-containing protein</fullName>
    </recommendedName>
</protein>
<dbReference type="KEGG" id="pti:PHATRDRAFT_50037"/>
<name>B7GCQ2_PHATC</name>
<dbReference type="RefSeq" id="XP_002184842.1">
    <property type="nucleotide sequence ID" value="XM_002184806.1"/>
</dbReference>
<keyword evidence="4" id="KW-1185">Reference proteome</keyword>
<keyword evidence="1" id="KW-0479">Metal-binding</keyword>
<dbReference type="GeneID" id="7198733"/>
<dbReference type="eggNOG" id="ENOG502RRCN">
    <property type="taxonomic scope" value="Eukaryota"/>
</dbReference>
<dbReference type="AlphaFoldDB" id="B7GCQ2"/>
<dbReference type="EMBL" id="CM000628">
    <property type="protein sequence ID" value="EEC43578.1"/>
    <property type="molecule type" value="Genomic_DNA"/>
</dbReference>